<evidence type="ECO:0000256" key="2">
    <source>
        <dbReference type="ARBA" id="ARBA00022801"/>
    </source>
</evidence>
<evidence type="ECO:0000259" key="4">
    <source>
        <dbReference type="Pfam" id="PF02275"/>
    </source>
</evidence>
<dbReference type="Gene3D" id="3.60.60.10">
    <property type="entry name" value="Penicillin V Acylase, Chain A"/>
    <property type="match status" value="1"/>
</dbReference>
<dbReference type="InterPro" id="IPR029132">
    <property type="entry name" value="CBAH/NAAA_C"/>
</dbReference>
<sequence length="387" mass="43542">MKSLLRKTFTYISLLLLLFSQSIACTAVTLVDKKGDVVSGRTMEWALDWNWQLLYIPKNTSHYLTAPSNTNLPKQEYKSKYSVLATGLSKDGQTLAIDGQNSQGLSLSANYLPGFTKYQTVDKDDTKYASIIESTTFILSQFTNVNEVKQALKEYKVWSNKSIEIDGISPEVHFLITDKNGAGLVVEYIDGKAKFYNVNSNVKVMTNAPTYDWQLLNLKNYLSLDNRTPTNLKISDVINTEKHERTVQDISGFLGGGLLGIPGDYSPPSRFVRTAAIAYYANNKSPKDDDNLVSKVTHILHNVDIPKGVVADEIQNKKMFDHTAYVVIKDLNNNKLYITTYNKPNNPVIIDLNTLDRDNTKSFDIILEKLPFPNNDITNKLVTMNKN</sequence>
<dbReference type="EMBL" id="CP009440">
    <property type="protein sequence ID" value="AJI53503.1"/>
    <property type="molecule type" value="Genomic_DNA"/>
</dbReference>
<comment type="similarity">
    <text evidence="1">Belongs to the peptidase C59 family.</text>
</comment>
<reference evidence="5 6" key="1">
    <citation type="journal article" date="2015" name="Genome Announc.">
        <title>Genome sequencing of 18 francisella strains to aid in assay development and testing.</title>
        <authorList>
            <person name="Johnson S.L."/>
            <person name="Daligault H.E."/>
            <person name="Davenport K.W."/>
            <person name="Coyne S.R."/>
            <person name="Frey K.G."/>
            <person name="Koroleva G.I."/>
            <person name="Broomall S.M."/>
            <person name="Bishop-Lilly K.A."/>
            <person name="Bruce D.C."/>
            <person name="Chertkov O."/>
            <person name="Freitas T."/>
            <person name="Jaissle J."/>
            <person name="Ladner J.T."/>
            <person name="Rosenzweig C.N."/>
            <person name="Gibbons H.S."/>
            <person name="Palacios G.F."/>
            <person name="Redden C.L."/>
            <person name="Xu Y."/>
            <person name="Minogue T.D."/>
            <person name="Chain P.S."/>
        </authorList>
    </citation>
    <scope>NUCLEOTIDE SEQUENCE [LARGE SCALE GENOMIC DNA]</scope>
    <source>
        <strain evidence="5 6">GA01-2794</strain>
    </source>
</reference>
<keyword evidence="2 5" id="KW-0378">Hydrolase</keyword>
<feature type="chain" id="PRO_5002108670" evidence="3">
    <location>
        <begin position="28"/>
        <end position="387"/>
    </location>
</feature>
<dbReference type="GO" id="GO:0016787">
    <property type="term" value="F:hydrolase activity"/>
    <property type="evidence" value="ECO:0007669"/>
    <property type="project" value="UniProtKB-KW"/>
</dbReference>
<dbReference type="InterPro" id="IPR052193">
    <property type="entry name" value="Peptidase_C59"/>
</dbReference>
<proteinExistence type="inferred from homology"/>
<dbReference type="Proteomes" id="UP000031830">
    <property type="component" value="Chromosome"/>
</dbReference>
<dbReference type="SUPFAM" id="SSF56235">
    <property type="entry name" value="N-terminal nucleophile aminohydrolases (Ntn hydrolases)"/>
    <property type="match status" value="1"/>
</dbReference>
<dbReference type="PANTHER" id="PTHR35527:SF2">
    <property type="entry name" value="HYDROLASE"/>
    <property type="match status" value="1"/>
</dbReference>
<dbReference type="Pfam" id="PF02275">
    <property type="entry name" value="CBAH"/>
    <property type="match status" value="1"/>
</dbReference>
<feature type="domain" description="Choloylglycine hydrolase/NAAA C-terminal" evidence="4">
    <location>
        <begin position="25"/>
        <end position="356"/>
    </location>
</feature>
<dbReference type="PANTHER" id="PTHR35527">
    <property type="entry name" value="CHOLOYLGLYCINE HYDROLASE"/>
    <property type="match status" value="1"/>
</dbReference>
<feature type="signal peptide" evidence="3">
    <location>
        <begin position="1"/>
        <end position="27"/>
    </location>
</feature>
<evidence type="ECO:0000256" key="1">
    <source>
        <dbReference type="ARBA" id="ARBA00006625"/>
    </source>
</evidence>
<dbReference type="OrthoDB" id="9794717at2"/>
<gene>
    <name evidence="5" type="ORF">LA55_1414</name>
</gene>
<protein>
    <submittedName>
        <fullName evidence="5">Linear amide C-N hydrolase, choloylglycine hydrolase family protein</fullName>
    </submittedName>
</protein>
<evidence type="ECO:0000313" key="5">
    <source>
        <dbReference type="EMBL" id="AJI53503.1"/>
    </source>
</evidence>
<evidence type="ECO:0000256" key="3">
    <source>
        <dbReference type="SAM" id="SignalP"/>
    </source>
</evidence>
<accession>A0A0B6D787</accession>
<name>A0A0B6D787_9GAMM</name>
<organism evidence="5 6">
    <name type="scientific">Francisella philomiragia</name>
    <dbReference type="NCBI Taxonomy" id="28110"/>
    <lineage>
        <taxon>Bacteria</taxon>
        <taxon>Pseudomonadati</taxon>
        <taxon>Pseudomonadota</taxon>
        <taxon>Gammaproteobacteria</taxon>
        <taxon>Thiotrichales</taxon>
        <taxon>Francisellaceae</taxon>
        <taxon>Francisella</taxon>
    </lineage>
</organism>
<evidence type="ECO:0000313" key="6">
    <source>
        <dbReference type="Proteomes" id="UP000031830"/>
    </source>
</evidence>
<dbReference type="InterPro" id="IPR029055">
    <property type="entry name" value="Ntn_hydrolases_N"/>
</dbReference>
<dbReference type="RefSeq" id="WP_044526517.1">
    <property type="nucleotide sequence ID" value="NZ_CP009440.1"/>
</dbReference>
<keyword evidence="3" id="KW-0732">Signal</keyword>
<dbReference type="KEGG" id="fpz:LA55_1414"/>
<dbReference type="AlphaFoldDB" id="A0A0B6D787"/>